<dbReference type="RefSeq" id="WP_398706491.1">
    <property type="nucleotide sequence ID" value="NZ_JBIRUI010000001.1"/>
</dbReference>
<name>A0ABW7U2Y2_9ACTN</name>
<feature type="compositionally biased region" description="Low complexity" evidence="1">
    <location>
        <begin position="55"/>
        <end position="66"/>
    </location>
</feature>
<proteinExistence type="predicted"/>
<evidence type="ECO:0008006" key="4">
    <source>
        <dbReference type="Google" id="ProtNLM"/>
    </source>
</evidence>
<sequence length="165" mass="17243">MALLVLVGCGTQQQEAAGVRDGSSAGTAADGAFTAMLDEVARPCPAPGPVEKPPGDAAAPAPTAGPEVELNAHDWCASARHEERITREVWELADPTPAKVRKVLNDLGYIDERIHGLRRSGAATTFALDLRDKGGRLCVNGSVDGDKTLVEACVAPRKGPFSFAK</sequence>
<comment type="caution">
    <text evidence="2">The sequence shown here is derived from an EMBL/GenBank/DDBJ whole genome shotgun (WGS) entry which is preliminary data.</text>
</comment>
<feature type="region of interest" description="Disordered" evidence="1">
    <location>
        <begin position="42"/>
        <end position="66"/>
    </location>
</feature>
<evidence type="ECO:0000256" key="1">
    <source>
        <dbReference type="SAM" id="MobiDB-lite"/>
    </source>
</evidence>
<dbReference type="Proteomes" id="UP001611339">
    <property type="component" value="Unassembled WGS sequence"/>
</dbReference>
<organism evidence="2 3">
    <name type="scientific">Streptomyces litmocidini</name>
    <dbReference type="NCBI Taxonomy" id="67318"/>
    <lineage>
        <taxon>Bacteria</taxon>
        <taxon>Bacillati</taxon>
        <taxon>Actinomycetota</taxon>
        <taxon>Actinomycetes</taxon>
        <taxon>Kitasatosporales</taxon>
        <taxon>Streptomycetaceae</taxon>
        <taxon>Streptomyces</taxon>
    </lineage>
</organism>
<protein>
    <recommendedName>
        <fullName evidence="4">Lipoprotein</fullName>
    </recommendedName>
</protein>
<keyword evidence="3" id="KW-1185">Reference proteome</keyword>
<reference evidence="2 3" key="1">
    <citation type="submission" date="2024-10" db="EMBL/GenBank/DDBJ databases">
        <title>The Natural Products Discovery Center: Release of the First 8490 Sequenced Strains for Exploring Actinobacteria Biosynthetic Diversity.</title>
        <authorList>
            <person name="Kalkreuter E."/>
            <person name="Kautsar S.A."/>
            <person name="Yang D."/>
            <person name="Bader C.D."/>
            <person name="Teijaro C.N."/>
            <person name="Fluegel L."/>
            <person name="Davis C.M."/>
            <person name="Simpson J.R."/>
            <person name="Lauterbach L."/>
            <person name="Steele A.D."/>
            <person name="Gui C."/>
            <person name="Meng S."/>
            <person name="Li G."/>
            <person name="Viehrig K."/>
            <person name="Ye F."/>
            <person name="Su P."/>
            <person name="Kiefer A.F."/>
            <person name="Nichols A."/>
            <person name="Cepeda A.J."/>
            <person name="Yan W."/>
            <person name="Fan B."/>
            <person name="Jiang Y."/>
            <person name="Adhikari A."/>
            <person name="Zheng C.-J."/>
            <person name="Schuster L."/>
            <person name="Cowan T.M."/>
            <person name="Smanski M.J."/>
            <person name="Chevrette M.G."/>
            <person name="De Carvalho L.P.S."/>
            <person name="Shen B."/>
        </authorList>
    </citation>
    <scope>NUCLEOTIDE SEQUENCE [LARGE SCALE GENOMIC DNA]</scope>
    <source>
        <strain evidence="2 3">NPDC020602</strain>
    </source>
</reference>
<accession>A0ABW7U2Y2</accession>
<evidence type="ECO:0000313" key="3">
    <source>
        <dbReference type="Proteomes" id="UP001611339"/>
    </source>
</evidence>
<gene>
    <name evidence="2" type="ORF">ACH407_01230</name>
</gene>
<dbReference type="EMBL" id="JBIRUI010000001">
    <property type="protein sequence ID" value="MFI1712196.1"/>
    <property type="molecule type" value="Genomic_DNA"/>
</dbReference>
<evidence type="ECO:0000313" key="2">
    <source>
        <dbReference type="EMBL" id="MFI1712196.1"/>
    </source>
</evidence>